<evidence type="ECO:0000256" key="2">
    <source>
        <dbReference type="SAM" id="Phobius"/>
    </source>
</evidence>
<keyword evidence="2" id="KW-0472">Membrane</keyword>
<name>A0A067Q363_9AGAM</name>
<evidence type="ECO:0000313" key="4">
    <source>
        <dbReference type="Proteomes" id="UP000027265"/>
    </source>
</evidence>
<keyword evidence="4" id="KW-1185">Reference proteome</keyword>
<organism evidence="3 4">
    <name type="scientific">Jaapia argillacea MUCL 33604</name>
    <dbReference type="NCBI Taxonomy" id="933084"/>
    <lineage>
        <taxon>Eukaryota</taxon>
        <taxon>Fungi</taxon>
        <taxon>Dikarya</taxon>
        <taxon>Basidiomycota</taxon>
        <taxon>Agaricomycotina</taxon>
        <taxon>Agaricomycetes</taxon>
        <taxon>Agaricomycetidae</taxon>
        <taxon>Jaapiales</taxon>
        <taxon>Jaapiaceae</taxon>
        <taxon>Jaapia</taxon>
    </lineage>
</organism>
<comment type="similarity">
    <text evidence="1">Belongs to the caleosin family.</text>
</comment>
<keyword evidence="2" id="KW-1133">Transmembrane helix</keyword>
<dbReference type="PANTHER" id="PTHR31495:SF0">
    <property type="entry name" value="BINDING PROTEIN CALEOSIN, PUTATIVE (AFU_ORTHOLOGUE AFUA_5G13750)-RELATED"/>
    <property type="match status" value="1"/>
</dbReference>
<gene>
    <name evidence="3" type="ORF">JAAARDRAFT_131493</name>
</gene>
<sequence length="195" mass="22653">MEGKKGAGEPSRPCPFEYKSTLQNHCQFFDPDGDGIVWPQNTFFGFRQLGFNWLMCFLSMLIIHATLSYPTVPNAILPDPFARIFMERVHRDKHGSDSGCYDNDGEFLEVKFDKYFERYSSRPEKDGLTVWDTVRAIWGQRCSMDFYGISSNVIEWMTTWMMFMPADGVLKKEDVRKVFDGSMFWKVAGKRGVKM</sequence>
<proteinExistence type="inferred from homology"/>
<protein>
    <recommendedName>
        <fullName evidence="5">Caleosin-domain-containing protein</fullName>
    </recommendedName>
</protein>
<dbReference type="GO" id="GO:0005509">
    <property type="term" value="F:calcium ion binding"/>
    <property type="evidence" value="ECO:0007669"/>
    <property type="project" value="TreeGrafter"/>
</dbReference>
<dbReference type="InParanoid" id="A0A067Q363"/>
<evidence type="ECO:0008006" key="5">
    <source>
        <dbReference type="Google" id="ProtNLM"/>
    </source>
</evidence>
<dbReference type="AlphaFoldDB" id="A0A067Q363"/>
<dbReference type="OrthoDB" id="640742at2759"/>
<dbReference type="Pfam" id="PF05042">
    <property type="entry name" value="Caleosin"/>
    <property type="match status" value="1"/>
</dbReference>
<accession>A0A067Q363</accession>
<evidence type="ECO:0000256" key="1">
    <source>
        <dbReference type="ARBA" id="ARBA00006765"/>
    </source>
</evidence>
<keyword evidence="2" id="KW-0812">Transmembrane</keyword>
<dbReference type="Proteomes" id="UP000027265">
    <property type="component" value="Unassembled WGS sequence"/>
</dbReference>
<dbReference type="PANTHER" id="PTHR31495">
    <property type="entry name" value="PEROXYGENASE 3-RELATED"/>
    <property type="match status" value="1"/>
</dbReference>
<dbReference type="InterPro" id="IPR007736">
    <property type="entry name" value="Caleosin-related"/>
</dbReference>
<dbReference type="EMBL" id="KL197720">
    <property type="protein sequence ID" value="KDQ57031.1"/>
    <property type="molecule type" value="Genomic_DNA"/>
</dbReference>
<dbReference type="GO" id="GO:0004497">
    <property type="term" value="F:monooxygenase activity"/>
    <property type="evidence" value="ECO:0007669"/>
    <property type="project" value="TreeGrafter"/>
</dbReference>
<reference evidence="4" key="1">
    <citation type="journal article" date="2014" name="Proc. Natl. Acad. Sci. U.S.A.">
        <title>Extensive sampling of basidiomycete genomes demonstrates inadequacy of the white-rot/brown-rot paradigm for wood decay fungi.</title>
        <authorList>
            <person name="Riley R."/>
            <person name="Salamov A.A."/>
            <person name="Brown D.W."/>
            <person name="Nagy L.G."/>
            <person name="Floudas D."/>
            <person name="Held B.W."/>
            <person name="Levasseur A."/>
            <person name="Lombard V."/>
            <person name="Morin E."/>
            <person name="Otillar R."/>
            <person name="Lindquist E.A."/>
            <person name="Sun H."/>
            <person name="LaButti K.M."/>
            <person name="Schmutz J."/>
            <person name="Jabbour D."/>
            <person name="Luo H."/>
            <person name="Baker S.E."/>
            <person name="Pisabarro A.G."/>
            <person name="Walton J.D."/>
            <person name="Blanchette R.A."/>
            <person name="Henrissat B."/>
            <person name="Martin F."/>
            <person name="Cullen D."/>
            <person name="Hibbett D.S."/>
            <person name="Grigoriev I.V."/>
        </authorList>
    </citation>
    <scope>NUCLEOTIDE SEQUENCE [LARGE SCALE GENOMIC DNA]</scope>
    <source>
        <strain evidence="4">MUCL 33604</strain>
    </source>
</reference>
<evidence type="ECO:0000313" key="3">
    <source>
        <dbReference type="EMBL" id="KDQ57031.1"/>
    </source>
</evidence>
<dbReference type="HOGENOM" id="CLU_062049_1_1_1"/>
<dbReference type="STRING" id="933084.A0A067Q363"/>
<feature type="transmembrane region" description="Helical" evidence="2">
    <location>
        <begin position="49"/>
        <end position="69"/>
    </location>
</feature>